<feature type="compositionally biased region" description="Low complexity" evidence="1">
    <location>
        <begin position="211"/>
        <end position="224"/>
    </location>
</feature>
<feature type="compositionally biased region" description="Polar residues" evidence="1">
    <location>
        <begin position="322"/>
        <end position="352"/>
    </location>
</feature>
<feature type="compositionally biased region" description="Polar residues" evidence="1">
    <location>
        <begin position="406"/>
        <end position="415"/>
    </location>
</feature>
<feature type="compositionally biased region" description="Basic and acidic residues" evidence="1">
    <location>
        <begin position="597"/>
        <end position="606"/>
    </location>
</feature>
<feature type="compositionally biased region" description="Low complexity" evidence="1">
    <location>
        <begin position="259"/>
        <end position="278"/>
    </location>
</feature>
<feature type="compositionally biased region" description="Low complexity" evidence="1">
    <location>
        <begin position="60"/>
        <end position="73"/>
    </location>
</feature>
<organism evidence="2 3">
    <name type="scientific">Kwoniella dendrophila CBS 6074</name>
    <dbReference type="NCBI Taxonomy" id="1295534"/>
    <lineage>
        <taxon>Eukaryota</taxon>
        <taxon>Fungi</taxon>
        <taxon>Dikarya</taxon>
        <taxon>Basidiomycota</taxon>
        <taxon>Agaricomycotina</taxon>
        <taxon>Tremellomycetes</taxon>
        <taxon>Tremellales</taxon>
        <taxon>Cryptococcaceae</taxon>
        <taxon>Kwoniella</taxon>
    </lineage>
</organism>
<evidence type="ECO:0000313" key="3">
    <source>
        <dbReference type="Proteomes" id="UP001355207"/>
    </source>
</evidence>
<dbReference type="RefSeq" id="XP_066076092.1">
    <property type="nucleotide sequence ID" value="XM_066219995.1"/>
</dbReference>
<sequence length="1353" mass="147568">MPKPTFLQAVLKKPTRSYADPYHSPPWADQVQDQDQDDSRQSYYTSNPRSRYEDEYGMAGPSRPRSSRRGPGSNLSTSNSVMSENVIGNTHSMGSRFPKPARRVVSNVTLRDGNIVEGKSNKVPKSSSSAIGLGSNTISTNRKKKEKLPRNEEGNYEFEDEDVARPASRAGMVKKKKKPKSIITKVIAEDESITSSSPTSTTSLPMPPPIRSKNSEISSSAASSPVPPISPVISTHSSQQHLMLDNAQQKPVRPNIQKSPLPLLTPPSSAMSTPNSSSHQVQTVISTKKPIAKEVQVKKAVETPKVIIGGADSDSDEDVFYTPNSSVVELSLPSPTGSEDNKTPKPSTQTIIPPSFNFLPPTPAPIPETHHSPFHSEPSSSNSSSLHPDRPFVPRILTQPGEPPESSVSQTTQELQKAGYDDEDAQSAFGEAGSDDDKVYERQGKTSRQASGTFERPKSGIFSHPSSVVGRSTPPSVDGFRPSSRQSTTNRHFSRNSSDEFPTVPSGRRPSAPVSEASFVSAPNRPESSLRGSISGYGKGGWAAANSTKSFSSRPSSPVMFMPTSGDGWSDFQQVPPPRQSRFTPLPSASFSPNFDKITDGSRLSERIGGSSARGSQYNDQYQSQSQLNNQLQTRIDYGVNGLRPPSRSGESSPSEYSQLSDGLEMPSRSYIKREDSSESKQSSNSPDNREGSENGGRNWNNEGPSPQRPPPPGSLSFPVARVGSLSLGPSSVRPPSRNGSQYTSSRPMSQYMDSSRPTSPSMYQRPPSVMSNAQTASPLTFNPPSFLNPDLLTILPQMTNEDSDRLYQSTKTPSESGKGKRNSMQDWASHNPARRSSIFRAKSEVGHEEDDGERSVPDIPARRSKSVLGFRNRDHDREIEKERERERKWEGSSYGDGVLMESHGRAAESVGGYTNLVLPSGAYRPINPAKSANGVDSRILGMPHATMASIVLSTAFSRHSSTPAHLRDNLPPLVEFSSHLKPPTKVNDSQLLIQVYAVAIDQLDVKVLEEKARWDVGKYVPGRSFVGRALVVGADEKEVVRGDLVVGINDIRKSGALSEYIIVDRRRISRAPFPTSLSLEQLSLLPLQGISAARSVRTHLIKNSRAIIINAHEGIGALICQELSRSNVNIISIINGGTDSHENHKKSLENGSKGVLVGNSPATILLSLEENSYDFIYDNVGGQRVFEAAKRLLKNGGKYITTTKPDSSHSNNDTSSSPTSPKFSSRPSGLKSLKAAFGGSSSSSSSRHNSRKDSQNKFISIEYLNPIGSNQEPEVDSSGMDYRDIMEEPCMAIFKPNLPEYISLKQSSVLYNTTYQNQDGTQDKVKSIVNFEKGHEIFKRDWEGVRVIRVIN</sequence>
<dbReference type="InterPro" id="IPR011032">
    <property type="entry name" value="GroES-like_sf"/>
</dbReference>
<dbReference type="SUPFAM" id="SSF51735">
    <property type="entry name" value="NAD(P)-binding Rossmann-fold domains"/>
    <property type="match status" value="1"/>
</dbReference>
<feature type="compositionally biased region" description="Polar residues" evidence="1">
    <location>
        <begin position="581"/>
        <end position="593"/>
    </location>
</feature>
<feature type="region of interest" description="Disordered" evidence="1">
    <location>
        <begin position="116"/>
        <end position="282"/>
    </location>
</feature>
<dbReference type="PANTHER" id="PTHR11695:SF294">
    <property type="entry name" value="RETICULON-4-INTERACTING PROTEIN 1, MITOCHONDRIAL"/>
    <property type="match status" value="1"/>
</dbReference>
<feature type="compositionally biased region" description="Low complexity" evidence="1">
    <location>
        <begin position="375"/>
        <end position="386"/>
    </location>
</feature>
<feature type="compositionally biased region" description="Polar residues" evidence="1">
    <location>
        <begin position="464"/>
        <end position="475"/>
    </location>
</feature>
<feature type="compositionally biased region" description="Polar residues" evidence="1">
    <location>
        <begin position="74"/>
        <end position="93"/>
    </location>
</feature>
<evidence type="ECO:0008006" key="4">
    <source>
        <dbReference type="Google" id="ProtNLM"/>
    </source>
</evidence>
<feature type="compositionally biased region" description="Low complexity" evidence="1">
    <location>
        <begin position="547"/>
        <end position="557"/>
    </location>
</feature>
<feature type="compositionally biased region" description="Low complexity" evidence="1">
    <location>
        <begin position="616"/>
        <end position="633"/>
    </location>
</feature>
<evidence type="ECO:0000256" key="1">
    <source>
        <dbReference type="SAM" id="MobiDB-lite"/>
    </source>
</evidence>
<proteinExistence type="predicted"/>
<dbReference type="GO" id="GO:0005739">
    <property type="term" value="C:mitochondrion"/>
    <property type="evidence" value="ECO:0007669"/>
    <property type="project" value="TreeGrafter"/>
</dbReference>
<dbReference type="PANTHER" id="PTHR11695">
    <property type="entry name" value="ALCOHOL DEHYDROGENASE RELATED"/>
    <property type="match status" value="1"/>
</dbReference>
<name>A0AAX4JWR1_9TREE</name>
<reference evidence="2 3" key="1">
    <citation type="submission" date="2024-01" db="EMBL/GenBank/DDBJ databases">
        <title>Comparative genomics of Cryptococcus and Kwoniella reveals pathogenesis evolution and contrasting modes of karyotype evolution via chromosome fusion or intercentromeric recombination.</title>
        <authorList>
            <person name="Coelho M.A."/>
            <person name="David-Palma M."/>
            <person name="Shea T."/>
            <person name="Bowers K."/>
            <person name="McGinley-Smith S."/>
            <person name="Mohammad A.W."/>
            <person name="Gnirke A."/>
            <person name="Yurkov A.M."/>
            <person name="Nowrousian M."/>
            <person name="Sun S."/>
            <person name="Cuomo C.A."/>
            <person name="Heitman J."/>
        </authorList>
    </citation>
    <scope>NUCLEOTIDE SEQUENCE [LARGE SCALE GENOMIC DNA]</scope>
    <source>
        <strain evidence="2 3">CBS 6074</strain>
    </source>
</reference>
<feature type="region of interest" description="Disordered" evidence="1">
    <location>
        <begin position="1"/>
        <end position="100"/>
    </location>
</feature>
<accession>A0AAX4JWR1</accession>
<feature type="compositionally biased region" description="Polar residues" evidence="1">
    <location>
        <begin position="770"/>
        <end position="786"/>
    </location>
</feature>
<feature type="compositionally biased region" description="Low complexity" evidence="1">
    <location>
        <begin position="642"/>
        <end position="661"/>
    </location>
</feature>
<dbReference type="Gene3D" id="3.40.50.720">
    <property type="entry name" value="NAD(P)-binding Rossmann-like Domain"/>
    <property type="match status" value="1"/>
</dbReference>
<feature type="region of interest" description="Disordered" evidence="1">
    <location>
        <begin position="1201"/>
        <end position="1256"/>
    </location>
</feature>
<dbReference type="Gene3D" id="3.90.180.10">
    <property type="entry name" value="Medium-chain alcohol dehydrogenases, catalytic domain"/>
    <property type="match status" value="1"/>
</dbReference>
<feature type="compositionally biased region" description="Polar residues" evidence="1">
    <location>
        <begin position="738"/>
        <end position="763"/>
    </location>
</feature>
<dbReference type="GeneID" id="91094920"/>
<feature type="compositionally biased region" description="Polar residues" evidence="1">
    <location>
        <begin position="123"/>
        <end position="140"/>
    </location>
</feature>
<feature type="compositionally biased region" description="Polar residues" evidence="1">
    <location>
        <begin position="797"/>
        <end position="816"/>
    </location>
</feature>
<feature type="compositionally biased region" description="Basic and acidic residues" evidence="1">
    <location>
        <begin position="435"/>
        <end position="444"/>
    </location>
</feature>
<dbReference type="Proteomes" id="UP001355207">
    <property type="component" value="Chromosome 5"/>
</dbReference>
<feature type="region of interest" description="Disordered" evidence="1">
    <location>
        <begin position="306"/>
        <end position="861"/>
    </location>
</feature>
<protein>
    <recommendedName>
        <fullName evidence="4">Enoyl reductase (ER) domain-containing protein</fullName>
    </recommendedName>
</protein>
<feature type="compositionally biased region" description="Low complexity" evidence="1">
    <location>
        <begin position="194"/>
        <end position="204"/>
    </location>
</feature>
<feature type="compositionally biased region" description="Polar residues" evidence="1">
    <location>
        <begin position="483"/>
        <end position="500"/>
    </location>
</feature>
<keyword evidence="3" id="KW-1185">Reference proteome</keyword>
<dbReference type="InterPro" id="IPR036291">
    <property type="entry name" value="NAD(P)-bd_dom_sf"/>
</dbReference>
<dbReference type="InterPro" id="IPR050700">
    <property type="entry name" value="YIM1/Zinc_Alcohol_DH_Fams"/>
</dbReference>
<evidence type="ECO:0000313" key="2">
    <source>
        <dbReference type="EMBL" id="WWC89329.1"/>
    </source>
</evidence>
<dbReference type="SUPFAM" id="SSF50129">
    <property type="entry name" value="GroES-like"/>
    <property type="match status" value="1"/>
</dbReference>
<gene>
    <name evidence="2" type="ORF">L201_004250</name>
</gene>
<dbReference type="EMBL" id="CP144102">
    <property type="protein sequence ID" value="WWC89329.1"/>
    <property type="molecule type" value="Genomic_DNA"/>
</dbReference>
<feature type="compositionally biased region" description="Low complexity" evidence="1">
    <location>
        <begin position="1209"/>
        <end position="1229"/>
    </location>
</feature>